<name>A0ABP3SGH6_9ACTN</name>
<accession>A0ABP3SGH6</accession>
<gene>
    <name evidence="1" type="ORF">GCM10009535_05590</name>
</gene>
<organism evidence="1 2">
    <name type="scientific">Streptomyces thermocarboxydovorans</name>
    <dbReference type="NCBI Taxonomy" id="59298"/>
    <lineage>
        <taxon>Bacteria</taxon>
        <taxon>Bacillati</taxon>
        <taxon>Actinomycetota</taxon>
        <taxon>Actinomycetes</taxon>
        <taxon>Kitasatosporales</taxon>
        <taxon>Streptomycetaceae</taxon>
        <taxon>Streptomyces</taxon>
    </lineage>
</organism>
<dbReference type="EMBL" id="BAAAGU010000004">
    <property type="protein sequence ID" value="GAA0632729.1"/>
    <property type="molecule type" value="Genomic_DNA"/>
</dbReference>
<dbReference type="Proteomes" id="UP001500724">
    <property type="component" value="Unassembled WGS sequence"/>
</dbReference>
<comment type="caution">
    <text evidence="1">The sequence shown here is derived from an EMBL/GenBank/DDBJ whole genome shotgun (WGS) entry which is preliminary data.</text>
</comment>
<keyword evidence="2" id="KW-1185">Reference proteome</keyword>
<evidence type="ECO:0000313" key="2">
    <source>
        <dbReference type="Proteomes" id="UP001500724"/>
    </source>
</evidence>
<proteinExistence type="predicted"/>
<evidence type="ECO:0000313" key="1">
    <source>
        <dbReference type="EMBL" id="GAA0632729.1"/>
    </source>
</evidence>
<protein>
    <submittedName>
        <fullName evidence="1">Uncharacterized protein</fullName>
    </submittedName>
</protein>
<sequence>MLRRPGNDLDFRHGTPALAAFPVARWRQSVVFDWLQETL</sequence>
<reference evidence="2" key="1">
    <citation type="journal article" date="2019" name="Int. J. Syst. Evol. Microbiol.">
        <title>The Global Catalogue of Microorganisms (GCM) 10K type strain sequencing project: providing services to taxonomists for standard genome sequencing and annotation.</title>
        <authorList>
            <consortium name="The Broad Institute Genomics Platform"/>
            <consortium name="The Broad Institute Genome Sequencing Center for Infectious Disease"/>
            <person name="Wu L."/>
            <person name="Ma J."/>
        </authorList>
    </citation>
    <scope>NUCLEOTIDE SEQUENCE [LARGE SCALE GENOMIC DNA]</scope>
    <source>
        <strain evidence="2">JCM 10367</strain>
    </source>
</reference>